<dbReference type="EMBL" id="JXLU01000002">
    <property type="protein sequence ID" value="KIO74441.1"/>
    <property type="molecule type" value="Genomic_DNA"/>
</dbReference>
<protein>
    <submittedName>
        <fullName evidence="1">Uncharacterized protein</fullName>
    </submittedName>
</protein>
<dbReference type="InterPro" id="IPR047670">
    <property type="entry name" value="YfjT-like"/>
</dbReference>
<comment type="caution">
    <text evidence="1">The sequence shown here is derived from an EMBL/GenBank/DDBJ whole genome shotgun (WGS) entry which is preliminary data.</text>
</comment>
<reference evidence="1 2" key="1">
    <citation type="submission" date="2015-01" db="EMBL/GenBank/DDBJ databases">
        <title>Draft Genome Sequences of Four Bacillus thermoamylovorans Strains, Isolated From Food Products.</title>
        <authorList>
            <person name="Krawcyk A.O."/>
            <person name="Berendsen E.M."/>
            <person name="Eijlander R.T."/>
            <person name="de Jong A."/>
            <person name="Wells-Bennik M."/>
            <person name="Kuipers O.P."/>
        </authorList>
    </citation>
    <scope>NUCLEOTIDE SEQUENCE [LARGE SCALE GENOMIC DNA]</scope>
    <source>
        <strain evidence="1 2">B4167</strain>
    </source>
</reference>
<gene>
    <name evidence="1" type="ORF">B4167_1394</name>
</gene>
<dbReference type="AlphaFoldDB" id="A0ABD4AC50"/>
<name>A0ABD4AC50_9BACI</name>
<evidence type="ECO:0000313" key="2">
    <source>
        <dbReference type="Proteomes" id="UP000032076"/>
    </source>
</evidence>
<sequence length="57" mass="6869">MPTTQDKQFDILQQRFNSFIETLETMEPEHVDLEEIDRLIQMIDDLEEKCKQIKEQG</sequence>
<dbReference type="Proteomes" id="UP000032076">
    <property type="component" value="Unassembled WGS sequence"/>
</dbReference>
<evidence type="ECO:0000313" key="1">
    <source>
        <dbReference type="EMBL" id="KIO74441.1"/>
    </source>
</evidence>
<dbReference type="RefSeq" id="WP_235369759.1">
    <property type="nucleotide sequence ID" value="NZ_CP023704.1"/>
</dbReference>
<accession>A0ABD4AC50</accession>
<organism evidence="1 2">
    <name type="scientific">Caldibacillus thermoamylovorans</name>
    <dbReference type="NCBI Taxonomy" id="35841"/>
    <lineage>
        <taxon>Bacteria</taxon>
        <taxon>Bacillati</taxon>
        <taxon>Bacillota</taxon>
        <taxon>Bacilli</taxon>
        <taxon>Bacillales</taxon>
        <taxon>Bacillaceae</taxon>
        <taxon>Caldibacillus</taxon>
    </lineage>
</organism>
<dbReference type="NCBIfam" id="NF040878">
    <property type="entry name" value="SE1561_fam"/>
    <property type="match status" value="1"/>
</dbReference>
<proteinExistence type="predicted"/>